<accession>A0A9X3XLS1</accession>
<sequence length="228" mass="26726">MANYFIVYNDSTNLDVNLLVINRPSKPATVMEYEEVKVPGGKTLYREKGYGDIEITVSFNFMSKYSWDKDFRKIKQWLLSKVNNKLKFSDDLEVFYRVNKVTIETPERVMKRIGRFNVTFTCEPYVYIEEEELELGTILYNQYLVSKPIYRIVGEGFLTLNINNKVIKANVGQELIIDTDKGLCYREGIVNNVALQGKYEDMYLLEGENTFSWSNGFKIYILPNWRCL</sequence>
<organism evidence="2 3">
    <name type="scientific">Clostridium tertium</name>
    <dbReference type="NCBI Taxonomy" id="1559"/>
    <lineage>
        <taxon>Bacteria</taxon>
        <taxon>Bacillati</taxon>
        <taxon>Bacillota</taxon>
        <taxon>Clostridia</taxon>
        <taxon>Eubacteriales</taxon>
        <taxon>Clostridiaceae</taxon>
        <taxon>Clostridium</taxon>
    </lineage>
</organism>
<dbReference type="NCBIfam" id="TIGR01633">
    <property type="entry name" value="phi3626_gp14_N"/>
    <property type="match status" value="1"/>
</dbReference>
<proteinExistence type="predicted"/>
<protein>
    <submittedName>
        <fullName evidence="2">Phage tail family protein</fullName>
    </submittedName>
</protein>
<dbReference type="RefSeq" id="WP_272470394.1">
    <property type="nucleotide sequence ID" value="NZ_JAMRYU010000012.1"/>
</dbReference>
<reference evidence="2" key="1">
    <citation type="submission" date="2022-05" db="EMBL/GenBank/DDBJ databases">
        <title>Draft genome sequence of Clostridium tertium strain CP3 isolated from Peru.</title>
        <authorList>
            <person name="Hurtado R."/>
            <person name="Lima L."/>
            <person name="Sousa T."/>
            <person name="Jaiswal A.K."/>
            <person name="Tiwari S."/>
            <person name="Maturrano L."/>
            <person name="Brenig B."/>
            <person name="Azevedo V."/>
        </authorList>
    </citation>
    <scope>NUCLEOTIDE SEQUENCE</scope>
    <source>
        <strain evidence="2">CP3</strain>
    </source>
</reference>
<dbReference type="InterPro" id="IPR006520">
    <property type="entry name" value="Dit_BPSPP_N"/>
</dbReference>
<comment type="caution">
    <text evidence="2">The sequence shown here is derived from an EMBL/GenBank/DDBJ whole genome shotgun (WGS) entry which is preliminary data.</text>
</comment>
<gene>
    <name evidence="2" type="ORF">NE398_11950</name>
</gene>
<dbReference type="Gene3D" id="2.40.30.200">
    <property type="match status" value="1"/>
</dbReference>
<evidence type="ECO:0000313" key="2">
    <source>
        <dbReference type="EMBL" id="MDC4240871.1"/>
    </source>
</evidence>
<dbReference type="InterPro" id="IPR008841">
    <property type="entry name" value="Siphovirus-type_tail_N"/>
</dbReference>
<evidence type="ECO:0000259" key="1">
    <source>
        <dbReference type="Pfam" id="PF05709"/>
    </source>
</evidence>
<dbReference type="Proteomes" id="UP001141183">
    <property type="component" value="Unassembled WGS sequence"/>
</dbReference>
<dbReference type="AlphaFoldDB" id="A0A9X3XLS1"/>
<name>A0A9X3XLS1_9CLOT</name>
<evidence type="ECO:0000313" key="3">
    <source>
        <dbReference type="Proteomes" id="UP001141183"/>
    </source>
</evidence>
<dbReference type="EMBL" id="JAMRYU010000012">
    <property type="protein sequence ID" value="MDC4240871.1"/>
    <property type="molecule type" value="Genomic_DNA"/>
</dbReference>
<keyword evidence="3" id="KW-1185">Reference proteome</keyword>
<dbReference type="Pfam" id="PF05709">
    <property type="entry name" value="Sipho_tail"/>
    <property type="match status" value="1"/>
</dbReference>
<feature type="domain" description="Siphovirus-type tail component RIFT-related" evidence="1">
    <location>
        <begin position="41"/>
        <end position="122"/>
    </location>
</feature>